<dbReference type="EMBL" id="AUZY01008621">
    <property type="protein sequence ID" value="EQD45306.1"/>
    <property type="molecule type" value="Genomic_DNA"/>
</dbReference>
<evidence type="ECO:0000313" key="10">
    <source>
        <dbReference type="EMBL" id="EQD45306.1"/>
    </source>
</evidence>
<dbReference type="InterPro" id="IPR006205">
    <property type="entry name" value="Mev_gal_kin"/>
</dbReference>
<dbReference type="AlphaFoldDB" id="T0ZBC1"/>
<keyword evidence="7" id="KW-0067">ATP-binding</keyword>
<dbReference type="PRINTS" id="PR00959">
    <property type="entry name" value="MEVGALKINASE"/>
</dbReference>
<reference evidence="10" key="2">
    <citation type="journal article" date="2014" name="ISME J.">
        <title>Microbial stratification in low pH oxic and suboxic macroscopic growths along an acid mine drainage.</title>
        <authorList>
            <person name="Mendez-Garcia C."/>
            <person name="Mesa V."/>
            <person name="Sprenger R.R."/>
            <person name="Richter M."/>
            <person name="Diez M.S."/>
            <person name="Solano J."/>
            <person name="Bargiela R."/>
            <person name="Golyshina O.V."/>
            <person name="Manteca A."/>
            <person name="Ramos J.L."/>
            <person name="Gallego J.R."/>
            <person name="Llorente I."/>
            <person name="Martins Dos Santos V.A."/>
            <person name="Jensen O.N."/>
            <person name="Pelaez A.I."/>
            <person name="Sanchez J."/>
            <person name="Ferrer M."/>
        </authorList>
    </citation>
    <scope>NUCLEOTIDE SEQUENCE</scope>
</reference>
<keyword evidence="5" id="KW-0547">Nucleotide-binding</keyword>
<dbReference type="InterPro" id="IPR006203">
    <property type="entry name" value="GHMP_knse_ATP-bd_CS"/>
</dbReference>
<dbReference type="GO" id="GO:0005524">
    <property type="term" value="F:ATP binding"/>
    <property type="evidence" value="ECO:0007669"/>
    <property type="project" value="UniProtKB-KW"/>
</dbReference>
<comment type="subcellular location">
    <subcellularLocation>
        <location evidence="1">Cytoplasm</location>
    </subcellularLocation>
</comment>
<accession>T0ZBC1</accession>
<evidence type="ECO:0000256" key="3">
    <source>
        <dbReference type="ARBA" id="ARBA00012103"/>
    </source>
</evidence>
<evidence type="ECO:0000256" key="6">
    <source>
        <dbReference type="ARBA" id="ARBA00022777"/>
    </source>
</evidence>
<dbReference type="UniPathway" id="UPA00057">
    <property type="reaction ID" value="UER00098"/>
</dbReference>
<gene>
    <name evidence="10" type="ORF">B1B_13103</name>
</gene>
<comment type="similarity">
    <text evidence="2">Belongs to the GHMP kinase family. Mevalonate kinase subfamily.</text>
</comment>
<keyword evidence="4 10" id="KW-0808">Transferase</keyword>
<dbReference type="InterPro" id="IPR014721">
    <property type="entry name" value="Ribsml_uS5_D2-typ_fold_subgr"/>
</dbReference>
<evidence type="ECO:0000256" key="1">
    <source>
        <dbReference type="ARBA" id="ARBA00004496"/>
    </source>
</evidence>
<name>T0ZBC1_9ZZZZ</name>
<organism evidence="10">
    <name type="scientific">mine drainage metagenome</name>
    <dbReference type="NCBI Taxonomy" id="410659"/>
    <lineage>
        <taxon>unclassified sequences</taxon>
        <taxon>metagenomes</taxon>
        <taxon>ecological metagenomes</taxon>
    </lineage>
</organism>
<dbReference type="InterPro" id="IPR020568">
    <property type="entry name" value="Ribosomal_Su5_D2-typ_SF"/>
</dbReference>
<proteinExistence type="inferred from homology"/>
<evidence type="ECO:0000256" key="7">
    <source>
        <dbReference type="ARBA" id="ARBA00022840"/>
    </source>
</evidence>
<feature type="domain" description="GHMP kinase N-terminal" evidence="9">
    <location>
        <begin position="74"/>
        <end position="152"/>
    </location>
</feature>
<dbReference type="PANTHER" id="PTHR43290">
    <property type="entry name" value="MEVALONATE KINASE"/>
    <property type="match status" value="1"/>
</dbReference>
<dbReference type="GO" id="GO:0004496">
    <property type="term" value="F:mevalonate kinase activity"/>
    <property type="evidence" value="ECO:0007669"/>
    <property type="project" value="UniProtKB-EC"/>
</dbReference>
<evidence type="ECO:0000256" key="5">
    <source>
        <dbReference type="ARBA" id="ARBA00022741"/>
    </source>
</evidence>
<dbReference type="PROSITE" id="PS00627">
    <property type="entry name" value="GHMP_KINASES_ATP"/>
    <property type="match status" value="1"/>
</dbReference>
<dbReference type="EC" id="2.7.1.36" evidence="3"/>
<dbReference type="InterPro" id="IPR006204">
    <property type="entry name" value="GHMP_kinase_N_dom"/>
</dbReference>
<evidence type="ECO:0000256" key="4">
    <source>
        <dbReference type="ARBA" id="ARBA00022679"/>
    </source>
</evidence>
<dbReference type="GO" id="GO:0019287">
    <property type="term" value="P:isopentenyl diphosphate biosynthetic process, mevalonate pathway"/>
    <property type="evidence" value="ECO:0007669"/>
    <property type="project" value="UniProtKB-UniPathway"/>
</dbReference>
<feature type="non-terminal residue" evidence="10">
    <location>
        <position position="198"/>
    </location>
</feature>
<dbReference type="Pfam" id="PF00288">
    <property type="entry name" value="GHMP_kinases_N"/>
    <property type="match status" value="1"/>
</dbReference>
<dbReference type="PANTHER" id="PTHR43290:SF2">
    <property type="entry name" value="MEVALONATE KINASE"/>
    <property type="match status" value="1"/>
</dbReference>
<sequence>MTTGSSDVPARALPLSARAPGKCILFGEHAVVRGAPELLLAIDLSTQILVREAPAFTLNADPMGMEHNPYFRSAVEHCWKSSRPIGVRAVSRIPRAAGLGSSAAFVAATVAALGAASGGLSRAELARRSFAVERAAQGVGSPGDTSACVAGGYVTLNGGTGATLWSLIQEDTEWTARRAPDPGWTWVVAYTGVPRSTA</sequence>
<evidence type="ECO:0000256" key="2">
    <source>
        <dbReference type="ARBA" id="ARBA00006495"/>
    </source>
</evidence>
<protein>
    <recommendedName>
        <fullName evidence="3">mevalonate kinase</fullName>
        <ecNumber evidence="3">2.7.1.36</ecNumber>
    </recommendedName>
</protein>
<evidence type="ECO:0000256" key="8">
    <source>
        <dbReference type="ARBA" id="ARBA00029438"/>
    </source>
</evidence>
<dbReference type="GO" id="GO:0005829">
    <property type="term" value="C:cytosol"/>
    <property type="evidence" value="ECO:0007669"/>
    <property type="project" value="TreeGrafter"/>
</dbReference>
<dbReference type="SUPFAM" id="SSF54211">
    <property type="entry name" value="Ribosomal protein S5 domain 2-like"/>
    <property type="match status" value="1"/>
</dbReference>
<evidence type="ECO:0000259" key="9">
    <source>
        <dbReference type="Pfam" id="PF00288"/>
    </source>
</evidence>
<comment type="pathway">
    <text evidence="8">Isoprenoid biosynthesis; isopentenyl diphosphate biosynthesis via mevalonate pathway; isopentenyl diphosphate from (R)-mevalonate: step 1/3.</text>
</comment>
<reference evidence="10" key="1">
    <citation type="submission" date="2013-08" db="EMBL/GenBank/DDBJ databases">
        <authorList>
            <person name="Mendez C."/>
            <person name="Richter M."/>
            <person name="Ferrer M."/>
            <person name="Sanchez J."/>
        </authorList>
    </citation>
    <scope>NUCLEOTIDE SEQUENCE</scope>
</reference>
<dbReference type="Gene3D" id="3.30.230.10">
    <property type="match status" value="1"/>
</dbReference>
<keyword evidence="6 10" id="KW-0418">Kinase</keyword>
<comment type="caution">
    <text evidence="10">The sequence shown here is derived from an EMBL/GenBank/DDBJ whole genome shotgun (WGS) entry which is preliminary data.</text>
</comment>